<evidence type="ECO:0000313" key="2">
    <source>
        <dbReference type="Proteomes" id="UP001432401"/>
    </source>
</evidence>
<organism evidence="1 2">
    <name type="scientific">Nocardiopsis tropica</name>
    <dbReference type="NCBI Taxonomy" id="109330"/>
    <lineage>
        <taxon>Bacteria</taxon>
        <taxon>Bacillati</taxon>
        <taxon>Actinomycetota</taxon>
        <taxon>Actinomycetes</taxon>
        <taxon>Streptosporangiales</taxon>
        <taxon>Nocardiopsidaceae</taxon>
        <taxon>Nocardiopsis</taxon>
    </lineage>
</organism>
<evidence type="ECO:0008006" key="3">
    <source>
        <dbReference type="Google" id="ProtNLM"/>
    </source>
</evidence>
<dbReference type="Proteomes" id="UP001432401">
    <property type="component" value="Unassembled WGS sequence"/>
</dbReference>
<keyword evidence="2" id="KW-1185">Reference proteome</keyword>
<protein>
    <recommendedName>
        <fullName evidence="3">PH domain-containing protein</fullName>
    </recommendedName>
</protein>
<dbReference type="EMBL" id="JBEQNB010000028">
    <property type="protein sequence ID" value="MES0838368.1"/>
    <property type="molecule type" value="Genomic_DNA"/>
</dbReference>
<proteinExistence type="predicted"/>
<sequence>MLATAAMFVLVNRDMTLDPDVISRRHLRRLVCVTTTTGQEWKGRLLLSTPFGLGLELLTASGRMTSGHTVPFGDVDAVRRIRRADLPHD</sequence>
<evidence type="ECO:0000313" key="1">
    <source>
        <dbReference type="EMBL" id="MES0838368.1"/>
    </source>
</evidence>
<accession>A0ABV2A4U2</accession>
<comment type="caution">
    <text evidence="1">The sequence shown here is derived from an EMBL/GenBank/DDBJ whole genome shotgun (WGS) entry which is preliminary data.</text>
</comment>
<reference evidence="1 2" key="1">
    <citation type="submission" date="2024-06" db="EMBL/GenBank/DDBJ databases">
        <authorList>
            <person name="Bataeva Y.V."/>
            <person name="Grigorian L.N."/>
            <person name="Solomentsev V.I."/>
        </authorList>
    </citation>
    <scope>NUCLEOTIDE SEQUENCE [LARGE SCALE GENOMIC DNA]</scope>
    <source>
        <strain evidence="2">SCPM-O-B-12605 (RCAM04882)</strain>
    </source>
</reference>
<name>A0ABV2A4U2_9ACTN</name>
<dbReference type="RefSeq" id="WP_352987192.1">
    <property type="nucleotide sequence ID" value="NZ_JBEQNA010000024.1"/>
</dbReference>
<gene>
    <name evidence="1" type="ORF">ABUK86_31695</name>
</gene>